<evidence type="ECO:0000256" key="1">
    <source>
        <dbReference type="ARBA" id="ARBA00010830"/>
    </source>
</evidence>
<evidence type="ECO:0000313" key="6">
    <source>
        <dbReference type="EMBL" id="QKW48790.1"/>
    </source>
</evidence>
<dbReference type="SUPFAM" id="SSF53955">
    <property type="entry name" value="Lysozyme-like"/>
    <property type="match status" value="1"/>
</dbReference>
<dbReference type="RefSeq" id="WP_176160522.1">
    <property type="nucleotide sequence ID" value="NZ_CP054929.1"/>
</dbReference>
<feature type="compositionally biased region" description="Basic and acidic residues" evidence="3">
    <location>
        <begin position="135"/>
        <end position="147"/>
    </location>
</feature>
<comment type="similarity">
    <text evidence="1">Belongs to the transglycosylase family. Rpf subfamily.</text>
</comment>
<dbReference type="CDD" id="cd13925">
    <property type="entry name" value="RPF"/>
    <property type="match status" value="1"/>
</dbReference>
<dbReference type="SUPFAM" id="SSF51261">
    <property type="entry name" value="Duplicated hybrid motif"/>
    <property type="match status" value="1"/>
</dbReference>
<dbReference type="Gene3D" id="3.10.350.10">
    <property type="entry name" value="LysM domain"/>
    <property type="match status" value="1"/>
</dbReference>
<dbReference type="InterPro" id="IPR010618">
    <property type="entry name" value="RPF"/>
</dbReference>
<organism evidence="6 7">
    <name type="scientific">Streptomyces buecherae</name>
    <dbReference type="NCBI Taxonomy" id="2763006"/>
    <lineage>
        <taxon>Bacteria</taxon>
        <taxon>Bacillati</taxon>
        <taxon>Actinomycetota</taxon>
        <taxon>Actinomycetes</taxon>
        <taxon>Kitasatosporales</taxon>
        <taxon>Streptomycetaceae</taxon>
        <taxon>Streptomyces</taxon>
    </lineage>
</organism>
<dbReference type="InterPro" id="IPR011055">
    <property type="entry name" value="Dup_hybrid_motif"/>
</dbReference>
<gene>
    <name evidence="6" type="ORF">HUT08_03700</name>
</gene>
<dbReference type="AlphaFoldDB" id="A0A7H8N2Z3"/>
<keyword evidence="2" id="KW-0378">Hydrolase</keyword>
<feature type="compositionally biased region" description="Polar residues" evidence="3">
    <location>
        <begin position="291"/>
        <end position="304"/>
    </location>
</feature>
<feature type="domain" description="LysM" evidence="5">
    <location>
        <begin position="184"/>
        <end position="233"/>
    </location>
</feature>
<dbReference type="Gene3D" id="2.70.70.10">
    <property type="entry name" value="Glucose Permease (Domain IIA)"/>
    <property type="match status" value="1"/>
</dbReference>
<dbReference type="GO" id="GO:0004222">
    <property type="term" value="F:metalloendopeptidase activity"/>
    <property type="evidence" value="ECO:0007669"/>
    <property type="project" value="TreeGrafter"/>
</dbReference>
<dbReference type="Gene3D" id="1.10.530.10">
    <property type="match status" value="1"/>
</dbReference>
<dbReference type="Pfam" id="PF01551">
    <property type="entry name" value="Peptidase_M23"/>
    <property type="match status" value="1"/>
</dbReference>
<evidence type="ECO:0000256" key="2">
    <source>
        <dbReference type="ARBA" id="ARBA00022801"/>
    </source>
</evidence>
<feature type="chain" id="PRO_5029002903" evidence="4">
    <location>
        <begin position="41"/>
        <end position="419"/>
    </location>
</feature>
<dbReference type="InterPro" id="IPR016047">
    <property type="entry name" value="M23ase_b-sheet_dom"/>
</dbReference>
<feature type="compositionally biased region" description="Low complexity" evidence="3">
    <location>
        <begin position="239"/>
        <end position="282"/>
    </location>
</feature>
<evidence type="ECO:0000313" key="7">
    <source>
        <dbReference type="Proteomes" id="UP000509303"/>
    </source>
</evidence>
<feature type="compositionally biased region" description="Low complexity" evidence="3">
    <location>
        <begin position="149"/>
        <end position="166"/>
    </location>
</feature>
<feature type="signal peptide" evidence="4">
    <location>
        <begin position="1"/>
        <end position="40"/>
    </location>
</feature>
<protein>
    <submittedName>
        <fullName evidence="6">Transglycosylase family protein</fullName>
    </submittedName>
</protein>
<dbReference type="FunFam" id="2.70.70.10:FF:000013">
    <property type="entry name" value="Peptidase family M23"/>
    <property type="match status" value="1"/>
</dbReference>
<feature type="region of interest" description="Disordered" evidence="3">
    <location>
        <begin position="124"/>
        <end position="185"/>
    </location>
</feature>
<feature type="region of interest" description="Disordered" evidence="3">
    <location>
        <begin position="235"/>
        <end position="304"/>
    </location>
</feature>
<dbReference type="Pfam" id="PF06737">
    <property type="entry name" value="Transglycosylas"/>
    <property type="match status" value="1"/>
</dbReference>
<dbReference type="Proteomes" id="UP000509303">
    <property type="component" value="Chromosome"/>
</dbReference>
<dbReference type="InterPro" id="IPR023346">
    <property type="entry name" value="Lysozyme-like_dom_sf"/>
</dbReference>
<dbReference type="PANTHER" id="PTHR21666:SF270">
    <property type="entry name" value="MUREIN HYDROLASE ACTIVATOR ENVC"/>
    <property type="match status" value="1"/>
</dbReference>
<keyword evidence="4" id="KW-0732">Signal</keyword>
<dbReference type="InterPro" id="IPR036779">
    <property type="entry name" value="LysM_dom_sf"/>
</dbReference>
<dbReference type="EMBL" id="CP054929">
    <property type="protein sequence ID" value="QKW48790.1"/>
    <property type="molecule type" value="Genomic_DNA"/>
</dbReference>
<proteinExistence type="inferred from homology"/>
<dbReference type="SMART" id="SM00257">
    <property type="entry name" value="LysM"/>
    <property type="match status" value="1"/>
</dbReference>
<evidence type="ECO:0000256" key="3">
    <source>
        <dbReference type="SAM" id="MobiDB-lite"/>
    </source>
</evidence>
<dbReference type="InterPro" id="IPR018392">
    <property type="entry name" value="LysM"/>
</dbReference>
<dbReference type="CDD" id="cd00118">
    <property type="entry name" value="LysM"/>
    <property type="match status" value="1"/>
</dbReference>
<dbReference type="Pfam" id="PF01476">
    <property type="entry name" value="LysM"/>
    <property type="match status" value="1"/>
</dbReference>
<dbReference type="PANTHER" id="PTHR21666">
    <property type="entry name" value="PEPTIDASE-RELATED"/>
    <property type="match status" value="1"/>
</dbReference>
<sequence>MSHRTRHRRISPRRLGISVALTAGGASLAIPFLGATQANAASVDVWEKVAQCEATGNWSINTGNGFYGGLQFTDSTWRAFGGAQYAPRADLATKDQQIAVAEKVLKVQGPGAWPVCSVKAGLTAGGPAPQVSPDGARERANTTRDARTAPQAAPKAAPKAAAPKAAPKAESKPAPRTQNSTAGTAYTVRSGDTLFKISQAHDVNGGWRAVYDRNQDVIGDNPNLIFPNQHLTLPGAGSAAKAPQQKAAPKAAQPQAPKQQAAPKAAQPQAAQAAPKPQAEAPSATGFTAPVANSTMGTPYHQSGGSWSSGYHTGVDFPVATGTSVKSIGAGQVVSAGWAGSYGNQVVIRHADGHYSQYAHLSQLSVSAGQSVTGGQQIGLSGSTGNSSGPHLHFEVRTGAGYGSDVDPVSYLRGKGVSL</sequence>
<dbReference type="SUPFAM" id="SSF54106">
    <property type="entry name" value="LysM domain"/>
    <property type="match status" value="1"/>
</dbReference>
<dbReference type="PROSITE" id="PS51782">
    <property type="entry name" value="LYSM"/>
    <property type="match status" value="1"/>
</dbReference>
<evidence type="ECO:0000256" key="4">
    <source>
        <dbReference type="SAM" id="SignalP"/>
    </source>
</evidence>
<dbReference type="InterPro" id="IPR050570">
    <property type="entry name" value="Cell_wall_metabolism_enzyme"/>
</dbReference>
<evidence type="ECO:0000259" key="5">
    <source>
        <dbReference type="PROSITE" id="PS51782"/>
    </source>
</evidence>
<dbReference type="CDD" id="cd12797">
    <property type="entry name" value="M23_peptidase"/>
    <property type="match status" value="1"/>
</dbReference>
<reference evidence="6 7" key="1">
    <citation type="submission" date="2020-06" db="EMBL/GenBank/DDBJ databases">
        <title>Genome mining for natural products.</title>
        <authorList>
            <person name="Zhang B."/>
            <person name="Shi J."/>
            <person name="Ge H."/>
        </authorList>
    </citation>
    <scope>NUCLEOTIDE SEQUENCE [LARGE SCALE GENOMIC DNA]</scope>
    <source>
        <strain evidence="6 7">NA00687</strain>
    </source>
</reference>
<accession>A0A7H8N2Z3</accession>
<name>A0A7H8N2Z3_9ACTN</name>
<keyword evidence="7" id="KW-1185">Reference proteome</keyword>